<sequence length="328" mass="34382">MQFEFIVHVVQSGVHEVGGNSYGETSTARKEPYSRRDDGPLGGEREASCGWGGATVRVQLTKGQLAVTNERTIVEISGSAAIVTGGASGLGAATAKRFAELGATVFGLDVPQSIERAGDNVPAGVTLIPADVTSNDEVSAAVAQVVDSGAPLRIVVNCAGVGWAGRILSKNGPHDLELFRTVITVNLLGTFNVMRLAADAISKTDTVDEYGQRGVIINTASVAAFEGQIGQIAYSASKGGVHGMTVPAARDLAQFGIRVNTIAPGIIDTPMLAGVTEEYRKGLEAGVPFPSRLGRPDEYAQLSQYIVEHDYLNGETIRMDGALRMAPR</sequence>
<reference evidence="5 6" key="1">
    <citation type="submission" date="2018-05" db="EMBL/GenBank/DDBJ databases">
        <title>Genomic Encyclopedia of Type Strains, Phase IV (KMG-IV): sequencing the most valuable type-strain genomes for metagenomic binning, comparative biology and taxonomic classification.</title>
        <authorList>
            <person name="Goeker M."/>
        </authorList>
    </citation>
    <scope>NUCLEOTIDE SEQUENCE [LARGE SCALE GENOMIC DNA]</scope>
    <source>
        <strain evidence="5 6">DSM 44704</strain>
    </source>
</reference>
<dbReference type="PRINTS" id="PR00080">
    <property type="entry name" value="SDRFAMILY"/>
</dbReference>
<evidence type="ECO:0000313" key="6">
    <source>
        <dbReference type="Proteomes" id="UP000247569"/>
    </source>
</evidence>
<keyword evidence="2" id="KW-0560">Oxidoreductase</keyword>
<protein>
    <submittedName>
        <fullName evidence="5">NAD(P)-dependent dehydrogenase (Short-subunit alcohol dehydrogenase family)</fullName>
    </submittedName>
</protein>
<evidence type="ECO:0000256" key="2">
    <source>
        <dbReference type="ARBA" id="ARBA00023002"/>
    </source>
</evidence>
<dbReference type="InterPro" id="IPR020904">
    <property type="entry name" value="Sc_DH/Rdtase_CS"/>
</dbReference>
<dbReference type="SUPFAM" id="SSF51735">
    <property type="entry name" value="NAD(P)-binding Rossmann-fold domains"/>
    <property type="match status" value="1"/>
</dbReference>
<dbReference type="Gene3D" id="3.40.50.720">
    <property type="entry name" value="NAD(P)-binding Rossmann-like Domain"/>
    <property type="match status" value="1"/>
</dbReference>
<dbReference type="InterPro" id="IPR002347">
    <property type="entry name" value="SDR_fam"/>
</dbReference>
<dbReference type="InterPro" id="IPR036291">
    <property type="entry name" value="NAD(P)-bd_dom_sf"/>
</dbReference>
<dbReference type="PANTHER" id="PTHR43658:SF8">
    <property type="entry name" value="17-BETA-HYDROXYSTEROID DEHYDROGENASE 14-RELATED"/>
    <property type="match status" value="1"/>
</dbReference>
<dbReference type="Pfam" id="PF00106">
    <property type="entry name" value="adh_short"/>
    <property type="match status" value="1"/>
</dbReference>
<dbReference type="AlphaFoldDB" id="A0A318JXP3"/>
<comment type="similarity">
    <text evidence="1 3">Belongs to the short-chain dehydrogenases/reductases (SDR) family.</text>
</comment>
<evidence type="ECO:0000256" key="3">
    <source>
        <dbReference type="RuleBase" id="RU000363"/>
    </source>
</evidence>
<evidence type="ECO:0000313" key="5">
    <source>
        <dbReference type="EMBL" id="PXX63012.1"/>
    </source>
</evidence>
<feature type="region of interest" description="Disordered" evidence="4">
    <location>
        <begin position="18"/>
        <end position="47"/>
    </location>
</feature>
<dbReference type="GO" id="GO:0016491">
    <property type="term" value="F:oxidoreductase activity"/>
    <property type="evidence" value="ECO:0007669"/>
    <property type="project" value="UniProtKB-KW"/>
</dbReference>
<gene>
    <name evidence="5" type="ORF">DFR70_10665</name>
</gene>
<organism evidence="5 6">
    <name type="scientific">Nocardia tenerifensis</name>
    <dbReference type="NCBI Taxonomy" id="228006"/>
    <lineage>
        <taxon>Bacteria</taxon>
        <taxon>Bacillati</taxon>
        <taxon>Actinomycetota</taxon>
        <taxon>Actinomycetes</taxon>
        <taxon>Mycobacteriales</taxon>
        <taxon>Nocardiaceae</taxon>
        <taxon>Nocardia</taxon>
    </lineage>
</organism>
<evidence type="ECO:0000256" key="1">
    <source>
        <dbReference type="ARBA" id="ARBA00006484"/>
    </source>
</evidence>
<dbReference type="PANTHER" id="PTHR43658">
    <property type="entry name" value="SHORT-CHAIN DEHYDROGENASE/REDUCTASE"/>
    <property type="match status" value="1"/>
</dbReference>
<accession>A0A318JXP3</accession>
<name>A0A318JXP3_9NOCA</name>
<dbReference type="PROSITE" id="PS00061">
    <property type="entry name" value="ADH_SHORT"/>
    <property type="match status" value="1"/>
</dbReference>
<keyword evidence="6" id="KW-1185">Reference proteome</keyword>
<comment type="caution">
    <text evidence="5">The sequence shown here is derived from an EMBL/GenBank/DDBJ whole genome shotgun (WGS) entry which is preliminary data.</text>
</comment>
<dbReference type="Proteomes" id="UP000247569">
    <property type="component" value="Unassembled WGS sequence"/>
</dbReference>
<evidence type="ECO:0000256" key="4">
    <source>
        <dbReference type="SAM" id="MobiDB-lite"/>
    </source>
</evidence>
<proteinExistence type="inferred from homology"/>
<dbReference type="EMBL" id="QJKF01000006">
    <property type="protein sequence ID" value="PXX63012.1"/>
    <property type="molecule type" value="Genomic_DNA"/>
</dbReference>
<feature type="compositionally biased region" description="Basic and acidic residues" evidence="4">
    <location>
        <begin position="27"/>
        <end position="47"/>
    </location>
</feature>
<dbReference type="PRINTS" id="PR00081">
    <property type="entry name" value="GDHRDH"/>
</dbReference>